<dbReference type="AlphaFoldDB" id="A0A0Q3TF00"/>
<name>A0A0Q3TF00_9BACI</name>
<dbReference type="STRING" id="157838.AN964_03130"/>
<dbReference type="InterPro" id="IPR029063">
    <property type="entry name" value="SAM-dependent_MTases_sf"/>
</dbReference>
<feature type="domain" description="Methyltransferase type 12" evidence="1">
    <location>
        <begin position="59"/>
        <end position="142"/>
    </location>
</feature>
<dbReference type="OrthoDB" id="9804312at2"/>
<accession>A0A0Q3TF00</accession>
<comment type="caution">
    <text evidence="2">The sequence shown here is derived from an EMBL/GenBank/DDBJ whole genome shotgun (WGS) entry which is preliminary data.</text>
</comment>
<sequence>MDKGTHDKFKAFTVKFFETNKITDSYKDVQWGSTESQNIRFQYLCKLFEEDQTKEITLLDVGCGLGHLYDFILEKNYDNIRYSGLDIQRDFIEFAKKKHPDGNFMNKSLFELETDQQYDYLVASGTFSVTVPNEDMKKFLEESVEKMFTLCNKGIAFNLLTTKMPSEYIGTTETHFDPVEILDMCFKLTNRINVYHSYKPNDFTILMYK</sequence>
<dbReference type="RefSeq" id="WP_055738317.1">
    <property type="nucleotide sequence ID" value="NZ_JAAIWL010000016.1"/>
</dbReference>
<dbReference type="EMBL" id="LJJC01000004">
    <property type="protein sequence ID" value="KQL52622.1"/>
    <property type="molecule type" value="Genomic_DNA"/>
</dbReference>
<dbReference type="CDD" id="cd02440">
    <property type="entry name" value="AdoMet_MTases"/>
    <property type="match status" value="1"/>
</dbReference>
<dbReference type="Pfam" id="PF08242">
    <property type="entry name" value="Methyltransf_12"/>
    <property type="match status" value="1"/>
</dbReference>
<evidence type="ECO:0000313" key="2">
    <source>
        <dbReference type="EMBL" id="KQL52622.1"/>
    </source>
</evidence>
<evidence type="ECO:0000259" key="1">
    <source>
        <dbReference type="Pfam" id="PF08242"/>
    </source>
</evidence>
<dbReference type="SUPFAM" id="SSF53335">
    <property type="entry name" value="S-adenosyl-L-methionine-dependent methyltransferases"/>
    <property type="match status" value="1"/>
</dbReference>
<proteinExistence type="predicted"/>
<dbReference type="Proteomes" id="UP000051888">
    <property type="component" value="Unassembled WGS sequence"/>
</dbReference>
<protein>
    <recommendedName>
        <fullName evidence="1">Methyltransferase type 12 domain-containing protein</fullName>
    </recommendedName>
</protein>
<evidence type="ECO:0000313" key="3">
    <source>
        <dbReference type="Proteomes" id="UP000051888"/>
    </source>
</evidence>
<reference evidence="2 3" key="1">
    <citation type="submission" date="2015-09" db="EMBL/GenBank/DDBJ databases">
        <title>Genome sequencing project for genomic taxonomy and phylogenomics of Bacillus-like bacteria.</title>
        <authorList>
            <person name="Liu B."/>
            <person name="Wang J."/>
            <person name="Zhu Y."/>
            <person name="Liu G."/>
            <person name="Chen Q."/>
            <person name="Chen Z."/>
            <person name="Lan J."/>
            <person name="Che J."/>
            <person name="Ge C."/>
            <person name="Shi H."/>
            <person name="Pan Z."/>
            <person name="Liu X."/>
        </authorList>
    </citation>
    <scope>NUCLEOTIDE SEQUENCE [LARGE SCALE GENOMIC DNA]</scope>
    <source>
        <strain evidence="2 3">LMG 18435</strain>
    </source>
</reference>
<dbReference type="Gene3D" id="3.40.50.150">
    <property type="entry name" value="Vaccinia Virus protein VP39"/>
    <property type="match status" value="1"/>
</dbReference>
<organism evidence="2 3">
    <name type="scientific">Heyndrickxia shackletonii</name>
    <dbReference type="NCBI Taxonomy" id="157838"/>
    <lineage>
        <taxon>Bacteria</taxon>
        <taxon>Bacillati</taxon>
        <taxon>Bacillota</taxon>
        <taxon>Bacilli</taxon>
        <taxon>Bacillales</taxon>
        <taxon>Bacillaceae</taxon>
        <taxon>Heyndrickxia</taxon>
    </lineage>
</organism>
<gene>
    <name evidence="2" type="ORF">AN964_03130</name>
</gene>
<keyword evidence="3" id="KW-1185">Reference proteome</keyword>
<dbReference type="PATRIC" id="fig|157838.3.peg.695"/>
<dbReference type="InterPro" id="IPR013217">
    <property type="entry name" value="Methyltransf_12"/>
</dbReference>